<comment type="caution">
    <text evidence="1">The sequence shown here is derived from an EMBL/GenBank/DDBJ whole genome shotgun (WGS) entry which is preliminary data.</text>
</comment>
<keyword evidence="2" id="KW-1185">Reference proteome</keyword>
<dbReference type="EMBL" id="JAWDJW010000074">
    <property type="protein sequence ID" value="KAK3081748.1"/>
    <property type="molecule type" value="Genomic_DNA"/>
</dbReference>
<organism evidence="1 2">
    <name type="scientific">Coniosporium uncinatum</name>
    <dbReference type="NCBI Taxonomy" id="93489"/>
    <lineage>
        <taxon>Eukaryota</taxon>
        <taxon>Fungi</taxon>
        <taxon>Dikarya</taxon>
        <taxon>Ascomycota</taxon>
        <taxon>Pezizomycotina</taxon>
        <taxon>Dothideomycetes</taxon>
        <taxon>Dothideomycetes incertae sedis</taxon>
        <taxon>Coniosporium</taxon>
    </lineage>
</organism>
<evidence type="ECO:0000313" key="2">
    <source>
        <dbReference type="Proteomes" id="UP001186974"/>
    </source>
</evidence>
<protein>
    <submittedName>
        <fullName evidence="1">Uncharacterized protein</fullName>
    </submittedName>
</protein>
<name>A0ACC3DY25_9PEZI</name>
<reference evidence="1" key="1">
    <citation type="submission" date="2024-09" db="EMBL/GenBank/DDBJ databases">
        <title>Black Yeasts Isolated from many extreme environments.</title>
        <authorList>
            <person name="Coleine C."/>
            <person name="Stajich J.E."/>
            <person name="Selbmann L."/>
        </authorList>
    </citation>
    <scope>NUCLEOTIDE SEQUENCE</scope>
    <source>
        <strain evidence="1">CCFEE 5737</strain>
    </source>
</reference>
<evidence type="ECO:0000313" key="1">
    <source>
        <dbReference type="EMBL" id="KAK3081748.1"/>
    </source>
</evidence>
<gene>
    <name evidence="1" type="ORF">LTS18_003108</name>
</gene>
<dbReference type="Proteomes" id="UP001186974">
    <property type="component" value="Unassembled WGS sequence"/>
</dbReference>
<sequence length="334" mass="37649">MIELQRNANGLYKSLLSSLKTERKGRPIRIADRSSLKLQRQLEEITENLLKRGDQLAELELDLGAAEHKLKSREETLYNEIVEALQRFGSLGPARERAESSLEGSEEDSTDPQVVQDYYSLLGDLRNFVDALNELDIGYQQDMVEHQRAATKPEAPNTRSLDLLNEYITERNAILQELRKTEKAVKTVKEHCVAAGFTVEDDERPYFATNVMPGAHPMEGRAYSSTLVNTTSGIHEDSRPIEPVRYVLAGAQDYTSDWLTNIMTTDEVEQPEDPDVADVVLPPLADNADDEMELLRRSSYSGIDQSEAACLSETVESRPTLEEKHLQTDPRVTR</sequence>
<accession>A0ACC3DY25</accession>
<proteinExistence type="predicted"/>